<dbReference type="InterPro" id="IPR029063">
    <property type="entry name" value="SAM-dependent_MTases_sf"/>
</dbReference>
<dbReference type="PANTHER" id="PTHR14614">
    <property type="entry name" value="HEPATOCELLULAR CARCINOMA-ASSOCIATED ANTIGEN"/>
    <property type="match status" value="1"/>
</dbReference>
<sequence length="320" mass="33781">MPFAVTHPPDTAERVEGEPFYSLAMYTLLSSTTDVLPAVRDFSFQLRAFDVLTPYDAVGLLSCIDSTGLIVWGGALGFIEWLVQNPHRLQARLRMVRNGQAHVIELGCGSGVVAVALCALLRGLGFADRAEKSFSSSPAVCVWATDGNLECVSLAERNLSAQFREPCTSCPGVTASAALLPWGDAAAVQQALQTRFYGCTAASSITVVAADVLYDAAAVPLLVSTVSEIARVHAAGASPSTPPGTVEWWLAYTPRSLTRALNEAIFHALLDAIAAHGWTYELVDLPAGAVATGFEESPGCSVPALLGCILVVQVTCETRP</sequence>
<feature type="transmembrane region" description="Helical" evidence="1">
    <location>
        <begin position="103"/>
        <end position="127"/>
    </location>
</feature>
<evidence type="ECO:0000313" key="3">
    <source>
        <dbReference type="Proteomes" id="UP000274082"/>
    </source>
</evidence>
<dbReference type="EMBL" id="CP029511">
    <property type="protein sequence ID" value="AYU77074.1"/>
    <property type="molecule type" value="Genomic_DNA"/>
</dbReference>
<keyword evidence="1" id="KW-1133">Transmembrane helix</keyword>
<dbReference type="InterPro" id="IPR019410">
    <property type="entry name" value="Methyltransf_16"/>
</dbReference>
<evidence type="ECO:0000256" key="1">
    <source>
        <dbReference type="SAM" id="Phobius"/>
    </source>
</evidence>
<dbReference type="Proteomes" id="UP000274082">
    <property type="component" value="Chromosome 12"/>
</dbReference>
<dbReference type="GO" id="GO:0008168">
    <property type="term" value="F:methyltransferase activity"/>
    <property type="evidence" value="ECO:0007669"/>
    <property type="project" value="UniProtKB-KW"/>
</dbReference>
<name>A0A3S7WS96_LEIDO</name>
<dbReference type="GO" id="GO:0032259">
    <property type="term" value="P:methylation"/>
    <property type="evidence" value="ECO:0007669"/>
    <property type="project" value="UniProtKB-KW"/>
</dbReference>
<feature type="transmembrane region" description="Helical" evidence="1">
    <location>
        <begin position="57"/>
        <end position="83"/>
    </location>
</feature>
<dbReference type="SUPFAM" id="SSF53335">
    <property type="entry name" value="S-adenosyl-L-methionine-dependent methyltransferases"/>
    <property type="match status" value="1"/>
</dbReference>
<dbReference type="Pfam" id="PF10294">
    <property type="entry name" value="Methyltransf_16"/>
    <property type="match status" value="1"/>
</dbReference>
<keyword evidence="2" id="KW-0808">Transferase</keyword>
<dbReference type="Gene3D" id="3.40.50.150">
    <property type="entry name" value="Vaccinia Virus protein VP39"/>
    <property type="match status" value="1"/>
</dbReference>
<keyword evidence="1" id="KW-0472">Membrane</keyword>
<gene>
    <name evidence="2" type="ORF">LdCL_120021450</name>
</gene>
<dbReference type="AlphaFoldDB" id="A0A3S7WS96"/>
<accession>A0A3S7WS96</accession>
<keyword evidence="2" id="KW-0489">Methyltransferase</keyword>
<organism evidence="2 3">
    <name type="scientific">Leishmania donovani</name>
    <dbReference type="NCBI Taxonomy" id="5661"/>
    <lineage>
        <taxon>Eukaryota</taxon>
        <taxon>Discoba</taxon>
        <taxon>Euglenozoa</taxon>
        <taxon>Kinetoplastea</taxon>
        <taxon>Metakinetoplastina</taxon>
        <taxon>Trypanosomatida</taxon>
        <taxon>Trypanosomatidae</taxon>
        <taxon>Leishmaniinae</taxon>
        <taxon>Leishmania</taxon>
    </lineage>
</organism>
<keyword evidence="1" id="KW-0812">Transmembrane</keyword>
<dbReference type="OrthoDB" id="194386at2759"/>
<keyword evidence="3" id="KW-1185">Reference proteome</keyword>
<proteinExistence type="predicted"/>
<evidence type="ECO:0000313" key="2">
    <source>
        <dbReference type="EMBL" id="AYU77074.1"/>
    </source>
</evidence>
<dbReference type="VEuPathDB" id="TriTrypDB:LdCL_120021450"/>
<reference evidence="2 3" key="1">
    <citation type="journal article" date="2018" name="Sci. Rep.">
        <title>A complete Leishmania donovani reference genome identifies novel genetic variations associated with virulence.</title>
        <authorList>
            <person name="Lypaczewski P."/>
            <person name="Hoshizaki J."/>
            <person name="Zhang W.-W."/>
            <person name="McCall L.-I."/>
            <person name="Torcivia-Rodriguez J."/>
            <person name="Simonyan V."/>
            <person name="Kaur A."/>
            <person name="Dewar K."/>
            <person name="Matlashewski G."/>
        </authorList>
    </citation>
    <scope>NUCLEOTIDE SEQUENCE [LARGE SCALE GENOMIC DNA]</scope>
    <source>
        <strain evidence="2 3">LdCL</strain>
    </source>
</reference>
<protein>
    <submittedName>
        <fullName evidence="2">Methyltransferase, putative</fullName>
    </submittedName>
</protein>